<name>A0ACB7Z7Q7_9ERIC</name>
<keyword evidence="2" id="KW-1185">Reference proteome</keyword>
<sequence length="77" mass="8971">MVQTCSTKNAKRRLRKPLRDITHLFNSQTQSDSARDTDFQLLSPVPELALNLRKRKAIDEIDSAHQLKSKSLRIHFR</sequence>
<evidence type="ECO:0000313" key="1">
    <source>
        <dbReference type="EMBL" id="KAH7861956.1"/>
    </source>
</evidence>
<reference evidence="1 2" key="1">
    <citation type="journal article" date="2021" name="Hortic Res">
        <title>High-quality reference genome and annotation aids understanding of berry development for evergreen blueberry (Vaccinium darrowii).</title>
        <authorList>
            <person name="Yu J."/>
            <person name="Hulse-Kemp A.M."/>
            <person name="Babiker E."/>
            <person name="Staton M."/>
        </authorList>
    </citation>
    <scope>NUCLEOTIDE SEQUENCE [LARGE SCALE GENOMIC DNA]</scope>
    <source>
        <strain evidence="2">cv. NJ 8807/NJ 8810</strain>
        <tissue evidence="1">Young leaf</tissue>
    </source>
</reference>
<gene>
    <name evidence="1" type="ORF">Vadar_033014</name>
</gene>
<organism evidence="1 2">
    <name type="scientific">Vaccinium darrowii</name>
    <dbReference type="NCBI Taxonomy" id="229202"/>
    <lineage>
        <taxon>Eukaryota</taxon>
        <taxon>Viridiplantae</taxon>
        <taxon>Streptophyta</taxon>
        <taxon>Embryophyta</taxon>
        <taxon>Tracheophyta</taxon>
        <taxon>Spermatophyta</taxon>
        <taxon>Magnoliopsida</taxon>
        <taxon>eudicotyledons</taxon>
        <taxon>Gunneridae</taxon>
        <taxon>Pentapetalae</taxon>
        <taxon>asterids</taxon>
        <taxon>Ericales</taxon>
        <taxon>Ericaceae</taxon>
        <taxon>Vaccinioideae</taxon>
        <taxon>Vaccinieae</taxon>
        <taxon>Vaccinium</taxon>
    </lineage>
</organism>
<dbReference type="Proteomes" id="UP000828048">
    <property type="component" value="Chromosome 4"/>
</dbReference>
<proteinExistence type="predicted"/>
<protein>
    <submittedName>
        <fullName evidence="1">Uncharacterized protein</fullName>
    </submittedName>
</protein>
<evidence type="ECO:0000313" key="2">
    <source>
        <dbReference type="Proteomes" id="UP000828048"/>
    </source>
</evidence>
<comment type="caution">
    <text evidence="1">The sequence shown here is derived from an EMBL/GenBank/DDBJ whole genome shotgun (WGS) entry which is preliminary data.</text>
</comment>
<accession>A0ACB7Z7Q7</accession>
<dbReference type="EMBL" id="CM037154">
    <property type="protein sequence ID" value="KAH7861956.1"/>
    <property type="molecule type" value="Genomic_DNA"/>
</dbReference>